<keyword evidence="1" id="KW-0238">DNA-binding</keyword>
<gene>
    <name evidence="3" type="ORF">NLI96_g493</name>
</gene>
<organism evidence="3 4">
    <name type="scientific">Meripilus lineatus</name>
    <dbReference type="NCBI Taxonomy" id="2056292"/>
    <lineage>
        <taxon>Eukaryota</taxon>
        <taxon>Fungi</taxon>
        <taxon>Dikarya</taxon>
        <taxon>Basidiomycota</taxon>
        <taxon>Agaricomycotina</taxon>
        <taxon>Agaricomycetes</taxon>
        <taxon>Polyporales</taxon>
        <taxon>Meripilaceae</taxon>
        <taxon>Meripilus</taxon>
    </lineage>
</organism>
<comment type="caution">
    <text evidence="3">The sequence shown here is derived from an EMBL/GenBank/DDBJ whole genome shotgun (WGS) entry which is preliminary data.</text>
</comment>
<dbReference type="SUPFAM" id="SSF47095">
    <property type="entry name" value="HMG-box"/>
    <property type="match status" value="1"/>
</dbReference>
<accession>A0AAD5VCJ0</accession>
<dbReference type="GO" id="GO:0003677">
    <property type="term" value="F:DNA binding"/>
    <property type="evidence" value="ECO:0007669"/>
    <property type="project" value="UniProtKB-UniRule"/>
</dbReference>
<feature type="DNA-binding region" description="HMG box" evidence="1">
    <location>
        <begin position="1"/>
        <end position="57"/>
    </location>
</feature>
<sequence length="302" mass="33622">MSKVLQEEARMTGKVFQSISQEIARQWGKISPEGREHFEALALEVKRLHKLEYPNYRYAPVHVGKKKPKRRRRNADEQGDMYLTVNSFNAGNGNHRAAGATSQSAAQFRSGFYTNGSITVGSRMTVPNGNWFSPTTLQQSSSHGSWVLSYAPSDVGTLRDGQGRSLSANQPPTPPCYVEHSTPEELAFRRTRVCKCGVEDCVYALAPFRQPYYPQLHAAPSNASVTDTEEWMSDTHDVEDPATSFDQPPDDWHNTFRSLPTSSSMAREGANGMQGHAAGDPKDPLVWGDFCNFDEEFPLSQT</sequence>
<dbReference type="AlphaFoldDB" id="A0AAD5VCJ0"/>
<dbReference type="InterPro" id="IPR036910">
    <property type="entry name" value="HMG_box_dom_sf"/>
</dbReference>
<protein>
    <recommendedName>
        <fullName evidence="2">HMG box domain-containing protein</fullName>
    </recommendedName>
</protein>
<evidence type="ECO:0000259" key="2">
    <source>
        <dbReference type="PROSITE" id="PS50118"/>
    </source>
</evidence>
<feature type="domain" description="HMG box" evidence="2">
    <location>
        <begin position="1"/>
        <end position="57"/>
    </location>
</feature>
<dbReference type="Gene3D" id="1.10.30.10">
    <property type="entry name" value="High mobility group box domain"/>
    <property type="match status" value="1"/>
</dbReference>
<dbReference type="EMBL" id="JANAWD010000008">
    <property type="protein sequence ID" value="KAJ3491698.1"/>
    <property type="molecule type" value="Genomic_DNA"/>
</dbReference>
<name>A0AAD5VCJ0_9APHY</name>
<evidence type="ECO:0000256" key="1">
    <source>
        <dbReference type="PROSITE-ProRule" id="PRU00267"/>
    </source>
</evidence>
<keyword evidence="1" id="KW-0539">Nucleus</keyword>
<evidence type="ECO:0000313" key="3">
    <source>
        <dbReference type="EMBL" id="KAJ3491698.1"/>
    </source>
</evidence>
<dbReference type="GO" id="GO:0005634">
    <property type="term" value="C:nucleus"/>
    <property type="evidence" value="ECO:0007669"/>
    <property type="project" value="UniProtKB-UniRule"/>
</dbReference>
<keyword evidence="4" id="KW-1185">Reference proteome</keyword>
<evidence type="ECO:0000313" key="4">
    <source>
        <dbReference type="Proteomes" id="UP001212997"/>
    </source>
</evidence>
<proteinExistence type="predicted"/>
<dbReference type="Proteomes" id="UP001212997">
    <property type="component" value="Unassembled WGS sequence"/>
</dbReference>
<reference evidence="3" key="1">
    <citation type="submission" date="2022-07" db="EMBL/GenBank/DDBJ databases">
        <title>Genome Sequence of Physisporinus lineatus.</title>
        <authorList>
            <person name="Buettner E."/>
        </authorList>
    </citation>
    <scope>NUCLEOTIDE SEQUENCE</scope>
    <source>
        <strain evidence="3">VT162</strain>
    </source>
</reference>
<dbReference type="InterPro" id="IPR009071">
    <property type="entry name" value="HMG_box_dom"/>
</dbReference>
<dbReference type="PROSITE" id="PS50118">
    <property type="entry name" value="HMG_BOX_2"/>
    <property type="match status" value="1"/>
</dbReference>